<evidence type="ECO:0000313" key="9">
    <source>
        <dbReference type="Proteomes" id="UP000298460"/>
    </source>
</evidence>
<dbReference type="InterPro" id="IPR011761">
    <property type="entry name" value="ATP-grasp"/>
</dbReference>
<gene>
    <name evidence="8" type="ORF">E4K67_08780</name>
</gene>
<dbReference type="AlphaFoldDB" id="A0A4Z0R681"/>
<protein>
    <submittedName>
        <fullName evidence="8">Chemotaxis protein</fullName>
    </submittedName>
</protein>
<comment type="similarity">
    <text evidence="2">Belongs to the methyl-accepting chemotaxis (MCP) protein family.</text>
</comment>
<dbReference type="SUPFAM" id="SSF58104">
    <property type="entry name" value="Methyl-accepting chemotaxis protein (MCP) signaling domain"/>
    <property type="match status" value="1"/>
</dbReference>
<proteinExistence type="inferred from homology"/>
<evidence type="ECO:0000256" key="4">
    <source>
        <dbReference type="PROSITE-ProRule" id="PRU00409"/>
    </source>
</evidence>
<dbReference type="PROSITE" id="PS50975">
    <property type="entry name" value="ATP_GRASP"/>
    <property type="match status" value="1"/>
</dbReference>
<feature type="domain" description="ATP-grasp" evidence="7">
    <location>
        <begin position="147"/>
        <end position="358"/>
    </location>
</feature>
<feature type="domain" description="Methyl-accepting transducer" evidence="6">
    <location>
        <begin position="278"/>
        <end position="535"/>
    </location>
</feature>
<evidence type="ECO:0000256" key="3">
    <source>
        <dbReference type="PROSITE-ProRule" id="PRU00284"/>
    </source>
</evidence>
<dbReference type="OrthoDB" id="9762005at2"/>
<dbReference type="Gene3D" id="3.30.450.20">
    <property type="entry name" value="PAS domain"/>
    <property type="match status" value="1"/>
</dbReference>
<dbReference type="InterPro" id="IPR004090">
    <property type="entry name" value="Chemotax_Me-accpt_rcpt"/>
</dbReference>
<dbReference type="InterPro" id="IPR004089">
    <property type="entry name" value="MCPsignal_dom"/>
</dbReference>
<organism evidence="8 9">
    <name type="scientific">Desulfosporosinus fructosivorans</name>
    <dbReference type="NCBI Taxonomy" id="2018669"/>
    <lineage>
        <taxon>Bacteria</taxon>
        <taxon>Bacillati</taxon>
        <taxon>Bacillota</taxon>
        <taxon>Clostridia</taxon>
        <taxon>Eubacteriales</taxon>
        <taxon>Desulfitobacteriaceae</taxon>
        <taxon>Desulfosporosinus</taxon>
    </lineage>
</organism>
<dbReference type="GO" id="GO:0016020">
    <property type="term" value="C:membrane"/>
    <property type="evidence" value="ECO:0007669"/>
    <property type="project" value="InterPro"/>
</dbReference>
<dbReference type="GO" id="GO:0005524">
    <property type="term" value="F:ATP binding"/>
    <property type="evidence" value="ECO:0007669"/>
    <property type="project" value="UniProtKB-UniRule"/>
</dbReference>
<dbReference type="Pfam" id="PF22673">
    <property type="entry name" value="MCP-like_PDC_1"/>
    <property type="match status" value="1"/>
</dbReference>
<dbReference type="Pfam" id="PF00015">
    <property type="entry name" value="MCPsignal"/>
    <property type="match status" value="1"/>
</dbReference>
<dbReference type="SMART" id="SM00283">
    <property type="entry name" value="MA"/>
    <property type="match status" value="1"/>
</dbReference>
<dbReference type="PANTHER" id="PTHR32089">
    <property type="entry name" value="METHYL-ACCEPTING CHEMOTAXIS PROTEIN MCPB"/>
    <property type="match status" value="1"/>
</dbReference>
<keyword evidence="9" id="KW-1185">Reference proteome</keyword>
<keyword evidence="1 3" id="KW-0807">Transducer</keyword>
<dbReference type="PROSITE" id="PS50111">
    <property type="entry name" value="CHEMOTAXIS_TRANSDUC_2"/>
    <property type="match status" value="1"/>
</dbReference>
<keyword evidence="5" id="KW-0812">Transmembrane</keyword>
<keyword evidence="4" id="KW-0067">ATP-binding</keyword>
<dbReference type="Gene3D" id="1.10.287.950">
    <property type="entry name" value="Methyl-accepting chemotaxis protein"/>
    <property type="match status" value="1"/>
</dbReference>
<name>A0A4Z0R681_9FIRM</name>
<keyword evidence="5" id="KW-1133">Transmembrane helix</keyword>
<evidence type="ECO:0000259" key="6">
    <source>
        <dbReference type="PROSITE" id="PS50111"/>
    </source>
</evidence>
<dbReference type="GO" id="GO:0004888">
    <property type="term" value="F:transmembrane signaling receptor activity"/>
    <property type="evidence" value="ECO:0007669"/>
    <property type="project" value="InterPro"/>
</dbReference>
<dbReference type="CDD" id="cd12913">
    <property type="entry name" value="PDC1_MCP_like"/>
    <property type="match status" value="1"/>
</dbReference>
<dbReference type="EMBL" id="SPQQ01000003">
    <property type="protein sequence ID" value="TGE38631.1"/>
    <property type="molecule type" value="Genomic_DNA"/>
</dbReference>
<evidence type="ECO:0000256" key="5">
    <source>
        <dbReference type="SAM" id="Phobius"/>
    </source>
</evidence>
<dbReference type="GO" id="GO:0046872">
    <property type="term" value="F:metal ion binding"/>
    <property type="evidence" value="ECO:0007669"/>
    <property type="project" value="InterPro"/>
</dbReference>
<feature type="transmembrane region" description="Helical" evidence="5">
    <location>
        <begin position="12"/>
        <end position="31"/>
    </location>
</feature>
<keyword evidence="5" id="KW-0472">Membrane</keyword>
<dbReference type="PANTHER" id="PTHR32089:SF112">
    <property type="entry name" value="LYSOZYME-LIKE PROTEIN-RELATED"/>
    <property type="match status" value="1"/>
</dbReference>
<sequence length="564" mass="63043">MIILGLVFRDPNVVLILLLFSIVGLLIIALFKTSQDSKLLELAIEYLKRGSLGDYVVLEKGVEVAKTLLNELIRIKSVGNVDRQGILELQKKLLRQSKGLLSLSSFWEPNAFDGNDNNYLNSEMYDEGKFTSYVYWENDNIEVVALKNIYTEAWYTIPKKSREISIIEPYYYELNGEKILMTSIMLPIIINRKFMGSIGIDIELKESKEIQSDVVLYESKYKKLDIETIMEAFVDRKDDLGILGQVIKATNVNQKEITHRLLQTASQVNNTSQELTLISQESAKAVEEIARTIEQIAGSATDQARDTENGVNQILELGNLIEKDQHYLIDLNNSAEIVEKMKNEGSVSIVELMERTKERELYMERIQEGIIKTNQSAEKINSASQMIQAVAEQTNLLALNAAIEAARAGEAGRGFAVVAEEIKKLAEQSSNSTKEIDMIVNELQINSQNAVEIIAKSTFIAKKQEDSVIITDERFKGIAEAVEKTKEIVANLNISGQDMETKKNQIIDILKNLAGIAEENAASTQQVSAATEEQTASMIEIANASQGLSHLAHELQQAIDKFNV</sequence>
<keyword evidence="4" id="KW-0547">Nucleotide-binding</keyword>
<evidence type="ECO:0000259" key="7">
    <source>
        <dbReference type="PROSITE" id="PS50975"/>
    </source>
</evidence>
<evidence type="ECO:0000313" key="8">
    <source>
        <dbReference type="EMBL" id="TGE38631.1"/>
    </source>
</evidence>
<dbReference type="PRINTS" id="PR00260">
    <property type="entry name" value="CHEMTRNSDUCR"/>
</dbReference>
<dbReference type="GO" id="GO:0006935">
    <property type="term" value="P:chemotaxis"/>
    <property type="evidence" value="ECO:0007669"/>
    <property type="project" value="InterPro"/>
</dbReference>
<reference evidence="8 9" key="1">
    <citation type="submission" date="2019-03" db="EMBL/GenBank/DDBJ databases">
        <title>Draft Genome Sequence of Desulfosporosinus fructosivorans Strain 63.6F, Isolated from Marine Sediment in the Baltic Sea.</title>
        <authorList>
            <person name="Hausmann B."/>
            <person name="Vandieken V."/>
            <person name="Pjevac P."/>
            <person name="Schreck K."/>
            <person name="Herbold C.W."/>
            <person name="Loy A."/>
        </authorList>
    </citation>
    <scope>NUCLEOTIDE SEQUENCE [LARGE SCALE GENOMIC DNA]</scope>
    <source>
        <strain evidence="8 9">63.6F</strain>
    </source>
</reference>
<dbReference type="Proteomes" id="UP000298460">
    <property type="component" value="Unassembled WGS sequence"/>
</dbReference>
<comment type="caution">
    <text evidence="8">The sequence shown here is derived from an EMBL/GenBank/DDBJ whole genome shotgun (WGS) entry which is preliminary data.</text>
</comment>
<dbReference type="GO" id="GO:0007165">
    <property type="term" value="P:signal transduction"/>
    <property type="evidence" value="ECO:0007669"/>
    <property type="project" value="UniProtKB-KW"/>
</dbReference>
<evidence type="ECO:0000256" key="1">
    <source>
        <dbReference type="ARBA" id="ARBA00023224"/>
    </source>
</evidence>
<evidence type="ECO:0000256" key="2">
    <source>
        <dbReference type="ARBA" id="ARBA00029447"/>
    </source>
</evidence>
<accession>A0A4Z0R681</accession>